<evidence type="ECO:0000313" key="3">
    <source>
        <dbReference type="EMBL" id="TLD01626.1"/>
    </source>
</evidence>
<protein>
    <submittedName>
        <fullName evidence="3">Uncharacterized protein</fullName>
    </submittedName>
</protein>
<gene>
    <name evidence="3" type="ORF">DSM106044_01481</name>
</gene>
<organism evidence="3 4">
    <name type="scientific">Robinsoniella peoriensis</name>
    <dbReference type="NCBI Taxonomy" id="180332"/>
    <lineage>
        <taxon>Bacteria</taxon>
        <taxon>Bacillati</taxon>
        <taxon>Bacillota</taxon>
        <taxon>Clostridia</taxon>
        <taxon>Lachnospirales</taxon>
        <taxon>Lachnospiraceae</taxon>
        <taxon>Robinsoniella</taxon>
    </lineage>
</organism>
<dbReference type="Proteomes" id="UP000306509">
    <property type="component" value="Unassembled WGS sequence"/>
</dbReference>
<feature type="region of interest" description="Disordered" evidence="1">
    <location>
        <begin position="19"/>
        <end position="43"/>
    </location>
</feature>
<dbReference type="AlphaFoldDB" id="A0A4U8QKK3"/>
<evidence type="ECO:0000256" key="1">
    <source>
        <dbReference type="SAM" id="MobiDB-lite"/>
    </source>
</evidence>
<name>A0A4U8QKK3_9FIRM</name>
<keyword evidence="2" id="KW-0812">Transmembrane</keyword>
<comment type="caution">
    <text evidence="3">The sequence shown here is derived from an EMBL/GenBank/DDBJ whole genome shotgun (WGS) entry which is preliminary data.</text>
</comment>
<evidence type="ECO:0000313" key="4">
    <source>
        <dbReference type="Proteomes" id="UP000306509"/>
    </source>
</evidence>
<dbReference type="RefSeq" id="WP_027292333.1">
    <property type="nucleotide sequence ID" value="NZ_CABMJZ010000092.1"/>
</dbReference>
<dbReference type="EMBL" id="QGQD01000035">
    <property type="protein sequence ID" value="TLD01626.1"/>
    <property type="molecule type" value="Genomic_DNA"/>
</dbReference>
<proteinExistence type="predicted"/>
<keyword evidence="2" id="KW-1133">Transmembrane helix</keyword>
<dbReference type="OrthoDB" id="2166499at2"/>
<sequence length="215" mass="24223">MDENRRLSALEQLEKEFESSKSVKEEFGKPPERAKNRGAGKKKRNIVGRKKQLYILAAVIPALILVIIGGIFLGVNKMNSSDIRNKYPSFITKEEKADWKNKSVDKGQIYVYVNTSLDVKADGKTVALRLANPPYCAYPLKIKLSIDEKKEAYLYQSELIKPGDSVEDAELTGLPAEKGIYNATIYYTFYDEKGETVVGEHQVTATIETHEQADR</sequence>
<reference evidence="3 4" key="1">
    <citation type="journal article" date="2019" name="Anaerobe">
        <title>Detection of Robinsoniella peoriensis in multiple bone samples of a trauma patient.</title>
        <authorList>
            <person name="Schrottner P."/>
            <person name="Hartwich K."/>
            <person name="Bunk B."/>
            <person name="Schober I."/>
            <person name="Helbig S."/>
            <person name="Rudolph W.W."/>
            <person name="Gunzer F."/>
        </authorList>
    </citation>
    <scope>NUCLEOTIDE SEQUENCE [LARGE SCALE GENOMIC DNA]</scope>
    <source>
        <strain evidence="3 4">DSM 106044</strain>
    </source>
</reference>
<accession>A0A4U8QKK3</accession>
<dbReference type="STRING" id="180332.GCA_000797495_05659"/>
<evidence type="ECO:0000256" key="2">
    <source>
        <dbReference type="SAM" id="Phobius"/>
    </source>
</evidence>
<feature type="compositionally biased region" description="Basic and acidic residues" evidence="1">
    <location>
        <begin position="19"/>
        <end position="35"/>
    </location>
</feature>
<feature type="transmembrane region" description="Helical" evidence="2">
    <location>
        <begin position="53"/>
        <end position="75"/>
    </location>
</feature>
<keyword evidence="4" id="KW-1185">Reference proteome</keyword>
<keyword evidence="2" id="KW-0472">Membrane</keyword>